<accession>A0A857DNN6</accession>
<name>A0A857DNN6_9FIRM</name>
<gene>
    <name evidence="2" type="ORF">GQ588_12405</name>
</gene>
<organism evidence="2 3">
    <name type="scientific">Dehalobacter restrictus</name>
    <dbReference type="NCBI Taxonomy" id="55583"/>
    <lineage>
        <taxon>Bacteria</taxon>
        <taxon>Bacillati</taxon>
        <taxon>Bacillota</taxon>
        <taxon>Clostridia</taxon>
        <taxon>Eubacteriales</taxon>
        <taxon>Desulfitobacteriaceae</taxon>
        <taxon>Dehalobacter</taxon>
    </lineage>
</organism>
<keyword evidence="1" id="KW-0472">Membrane</keyword>
<feature type="transmembrane region" description="Helical" evidence="1">
    <location>
        <begin position="12"/>
        <end position="36"/>
    </location>
</feature>
<evidence type="ECO:0000256" key="1">
    <source>
        <dbReference type="SAM" id="Phobius"/>
    </source>
</evidence>
<protein>
    <submittedName>
        <fullName evidence="2">Uncharacterized protein</fullName>
    </submittedName>
</protein>
<keyword evidence="1" id="KW-1133">Transmembrane helix</keyword>
<evidence type="ECO:0000313" key="3">
    <source>
        <dbReference type="Proteomes" id="UP000430508"/>
    </source>
</evidence>
<sequence>MKYSPTTQRRIIEKVILAALGSIPWVGAFFSTMATLKTDEGSMKTNYLQTKWLEEHENKIRGLLITLSEIDTRFNSIGDEIEERVTSEDYLKLVRKSFKVWDDADTHEKRKYVANLLSNAAGTRLCSDDVVRLFIEWIRLYNELHFMVIRIIFVNPGFTRYDIWAEMYGEELPRDDSAEADLFKYVIRELSTGGVVRQARSTTGDGRFLKKRAAKNQRQKNAQTMESAFEGTKQYVLTDLGKQFVHYTMNELVERIES</sequence>
<dbReference type="Proteomes" id="UP000430508">
    <property type="component" value="Chromosome"/>
</dbReference>
<proteinExistence type="predicted"/>
<evidence type="ECO:0000313" key="2">
    <source>
        <dbReference type="EMBL" id="QHA01955.1"/>
    </source>
</evidence>
<dbReference type="AlphaFoldDB" id="A0A857DNN6"/>
<keyword evidence="1" id="KW-0812">Transmembrane</keyword>
<reference evidence="2 3" key="1">
    <citation type="submission" date="2019-12" db="EMBL/GenBank/DDBJ databases">
        <title>Sequence classification of anaerobic respiratory reductive dehalogenases: First we see many, then we see few.</title>
        <authorList>
            <person name="Molenda O."/>
            <person name="Puentes Jacome L.A."/>
            <person name="Cao X."/>
            <person name="Nesbo C.L."/>
            <person name="Tang S."/>
            <person name="Morson N."/>
            <person name="Patron J."/>
            <person name="Lomheim L."/>
            <person name="Wishart D.S."/>
            <person name="Edwards E.A."/>
        </authorList>
    </citation>
    <scope>NUCLEOTIDE SEQUENCE [LARGE SCALE GENOMIC DNA]</scope>
    <source>
        <strain evidence="2 3">12DCA</strain>
    </source>
</reference>
<dbReference type="EMBL" id="CP046996">
    <property type="protein sequence ID" value="QHA01955.1"/>
    <property type="molecule type" value="Genomic_DNA"/>
</dbReference>